<organism evidence="2 3">
    <name type="scientific">Trypanosoma conorhini</name>
    <dbReference type="NCBI Taxonomy" id="83891"/>
    <lineage>
        <taxon>Eukaryota</taxon>
        <taxon>Discoba</taxon>
        <taxon>Euglenozoa</taxon>
        <taxon>Kinetoplastea</taxon>
        <taxon>Metakinetoplastina</taxon>
        <taxon>Trypanosomatida</taxon>
        <taxon>Trypanosomatidae</taxon>
        <taxon>Trypanosoma</taxon>
    </lineage>
</organism>
<feature type="region of interest" description="Disordered" evidence="1">
    <location>
        <begin position="37"/>
        <end position="64"/>
    </location>
</feature>
<keyword evidence="3" id="KW-1185">Reference proteome</keyword>
<evidence type="ECO:0000313" key="3">
    <source>
        <dbReference type="Proteomes" id="UP000284403"/>
    </source>
</evidence>
<dbReference type="Proteomes" id="UP000284403">
    <property type="component" value="Unassembled WGS sequence"/>
</dbReference>
<feature type="region of interest" description="Disordered" evidence="1">
    <location>
        <begin position="223"/>
        <end position="256"/>
    </location>
</feature>
<feature type="region of interest" description="Disordered" evidence="1">
    <location>
        <begin position="1"/>
        <end position="21"/>
    </location>
</feature>
<sequence>MFAAPRGTRAVSPNASPNAGRTALVMRRRLPVACGRGRKRRWRQCGAGRSALRPPRGAGGGRRRPLLPARVLAWRRSGGEGGQRAPASGADARGPDCRFSLRCAKAVAAQASAGARLPATERSSGAAGTARHPRRALITARDWACTAARRAHLPLHWFPISLVGLCFAPAANASSTRVQADENESLRKTCVAAAAAANGPAHAGLAAVRCGEVDDAPGGCVELPARASPRSGTEAHGKSGGRGAGTQCLAKGEPRTGGQSLRLVVGPRWRQLGFFWAPACAGGPGQVQWASRPTAARAEVRRHLSR</sequence>
<dbReference type="AlphaFoldDB" id="A0A422MW67"/>
<dbReference type="RefSeq" id="XP_029223605.1">
    <property type="nucleotide sequence ID" value="XM_029376274.1"/>
</dbReference>
<dbReference type="GeneID" id="40323066"/>
<evidence type="ECO:0000313" key="2">
    <source>
        <dbReference type="EMBL" id="RNE97447.1"/>
    </source>
</evidence>
<name>A0A422MW67_9TRYP</name>
<protein>
    <submittedName>
        <fullName evidence="2">Uncharacterized protein</fullName>
    </submittedName>
</protein>
<dbReference type="EMBL" id="MKKU01001135">
    <property type="protein sequence ID" value="RNE97447.1"/>
    <property type="molecule type" value="Genomic_DNA"/>
</dbReference>
<evidence type="ECO:0000256" key="1">
    <source>
        <dbReference type="SAM" id="MobiDB-lite"/>
    </source>
</evidence>
<gene>
    <name evidence="2" type="ORF">Tco025E_09455</name>
</gene>
<feature type="compositionally biased region" description="Low complexity" evidence="1">
    <location>
        <begin position="46"/>
        <end position="56"/>
    </location>
</feature>
<comment type="caution">
    <text evidence="2">The sequence shown here is derived from an EMBL/GenBank/DDBJ whole genome shotgun (WGS) entry which is preliminary data.</text>
</comment>
<reference evidence="2 3" key="1">
    <citation type="journal article" date="2018" name="BMC Genomics">
        <title>Genomic comparison of Trypanosoma conorhini and Trypanosoma rangeli to Trypanosoma cruzi strains of high and low virulence.</title>
        <authorList>
            <person name="Bradwell K.R."/>
            <person name="Koparde V.N."/>
            <person name="Matveyev A.V."/>
            <person name="Serrano M.G."/>
            <person name="Alves J.M."/>
            <person name="Parikh H."/>
            <person name="Huang B."/>
            <person name="Lee V."/>
            <person name="Espinosa-Alvarez O."/>
            <person name="Ortiz P.A."/>
            <person name="Costa-Martins A.G."/>
            <person name="Teixeira M.M."/>
            <person name="Buck G.A."/>
        </authorList>
    </citation>
    <scope>NUCLEOTIDE SEQUENCE [LARGE SCALE GENOMIC DNA]</scope>
    <source>
        <strain evidence="2 3">025E</strain>
    </source>
</reference>
<accession>A0A422MW67</accession>
<proteinExistence type="predicted"/>